<dbReference type="AlphaFoldDB" id="A0A0W0GHM1"/>
<feature type="compositionally biased region" description="Acidic residues" evidence="1">
    <location>
        <begin position="227"/>
        <end position="237"/>
    </location>
</feature>
<dbReference type="STRING" id="1217799.DEALK_08930"/>
<dbReference type="EMBL" id="LFDV01000002">
    <property type="protein sequence ID" value="KTB48048.1"/>
    <property type="molecule type" value="Genomic_DNA"/>
</dbReference>
<feature type="region of interest" description="Disordered" evidence="1">
    <location>
        <begin position="203"/>
        <end position="237"/>
    </location>
</feature>
<protein>
    <submittedName>
        <fullName evidence="2">Uncharacterized protein</fullName>
    </submittedName>
</protein>
<evidence type="ECO:0000256" key="1">
    <source>
        <dbReference type="SAM" id="MobiDB-lite"/>
    </source>
</evidence>
<name>A0A0W0GHM1_9CHLR</name>
<dbReference type="PATRIC" id="fig|1217799.6.peg.917"/>
<sequence>MANRFSEELDKIARGSRPQMGFGKYAQAAKPRLFIMAEASGMVKGTVVPGVDAVVVAAPCRCEFDKSAILRGCAVGRETEHTGCDFIVLDLDGSIVDTADDMARLFRICGDLSDGQLRALGGLDAAAFIAEAELGESLVYRDLLFVQRLTDLCGKPLLLRLPVIYNKAELQALWDRGITGIVVDANKIDTAALRNVVDELEPKKRGKERAAAIVSNPPPAAAQSTEAEPDLEPDEAE</sequence>
<dbReference type="RefSeq" id="WP_133240204.1">
    <property type="nucleotide sequence ID" value="NZ_KQ758903.1"/>
</dbReference>
<evidence type="ECO:0000313" key="2">
    <source>
        <dbReference type="EMBL" id="KTB48048.1"/>
    </source>
</evidence>
<evidence type="ECO:0000313" key="3">
    <source>
        <dbReference type="Proteomes" id="UP000053947"/>
    </source>
</evidence>
<reference evidence="2 3" key="1">
    <citation type="submission" date="2015-06" db="EMBL/GenBank/DDBJ databases">
        <title>Genome sequence of the organohalide-respiring Dehalogenimonas alkenigignens type strain (IP3-3T).</title>
        <authorList>
            <person name="Key T.A."/>
            <person name="Richmond D.P."/>
            <person name="Bowman K.S."/>
            <person name="Cho Y.-J."/>
            <person name="Chun J."/>
            <person name="da Costa M.S."/>
            <person name="Rainey F.A."/>
            <person name="Moe W.M."/>
        </authorList>
    </citation>
    <scope>NUCLEOTIDE SEQUENCE [LARGE SCALE GENOMIC DNA]</scope>
    <source>
        <strain evidence="2 3">IP3-3</strain>
    </source>
</reference>
<keyword evidence="3" id="KW-1185">Reference proteome</keyword>
<proteinExistence type="predicted"/>
<organism evidence="2 3">
    <name type="scientific">Dehalogenimonas alkenigignens</name>
    <dbReference type="NCBI Taxonomy" id="1217799"/>
    <lineage>
        <taxon>Bacteria</taxon>
        <taxon>Bacillati</taxon>
        <taxon>Chloroflexota</taxon>
        <taxon>Dehalococcoidia</taxon>
        <taxon>Dehalococcoidales</taxon>
        <taxon>Dehalococcoidaceae</taxon>
        <taxon>Dehalogenimonas</taxon>
    </lineage>
</organism>
<dbReference type="OrthoDB" id="158301at2"/>
<dbReference type="Proteomes" id="UP000053947">
    <property type="component" value="Unassembled WGS sequence"/>
</dbReference>
<comment type="caution">
    <text evidence="2">The sequence shown here is derived from an EMBL/GenBank/DDBJ whole genome shotgun (WGS) entry which is preliminary data.</text>
</comment>
<gene>
    <name evidence="2" type="ORF">DEALK_08930</name>
</gene>
<accession>A0A0W0GHM1</accession>